<evidence type="ECO:0000313" key="1">
    <source>
        <dbReference type="EMBL" id="GAG97373.1"/>
    </source>
</evidence>
<comment type="caution">
    <text evidence="1">The sequence shown here is derived from an EMBL/GenBank/DDBJ whole genome shotgun (WGS) entry which is preliminary data.</text>
</comment>
<accession>X1CMH8</accession>
<reference evidence="1" key="1">
    <citation type="journal article" date="2014" name="Front. Microbiol.">
        <title>High frequency of phylogenetically diverse reductive dehalogenase-homologous genes in deep subseafloor sedimentary metagenomes.</title>
        <authorList>
            <person name="Kawai M."/>
            <person name="Futagami T."/>
            <person name="Toyoda A."/>
            <person name="Takaki Y."/>
            <person name="Nishi S."/>
            <person name="Hori S."/>
            <person name="Arai W."/>
            <person name="Tsubouchi T."/>
            <person name="Morono Y."/>
            <person name="Uchiyama I."/>
            <person name="Ito T."/>
            <person name="Fujiyama A."/>
            <person name="Inagaki F."/>
            <person name="Takami H."/>
        </authorList>
    </citation>
    <scope>NUCLEOTIDE SEQUENCE</scope>
    <source>
        <strain evidence="1">Expedition CK06-06</strain>
    </source>
</reference>
<protein>
    <submittedName>
        <fullName evidence="1">Uncharacterized protein</fullName>
    </submittedName>
</protein>
<proteinExistence type="predicted"/>
<gene>
    <name evidence="1" type="ORF">S01H4_41205</name>
</gene>
<dbReference type="EMBL" id="BART01022516">
    <property type="protein sequence ID" value="GAG97373.1"/>
    <property type="molecule type" value="Genomic_DNA"/>
</dbReference>
<name>X1CMH8_9ZZZZ</name>
<dbReference type="AlphaFoldDB" id="X1CMH8"/>
<feature type="non-terminal residue" evidence="1">
    <location>
        <position position="1"/>
    </location>
</feature>
<sequence length="121" mass="14104">NEGDYSYTQGMRAKIDEYRVQSGDADAYKDMYSASVHHDLLLQEIESFIEKMNQGVLVKVDEIIGKIARYRLLTKNNSDYAWVEGRVNLYKEIRAIMHKITDEYLCHVQQGDQSRHACQNK</sequence>
<organism evidence="1">
    <name type="scientific">marine sediment metagenome</name>
    <dbReference type="NCBI Taxonomy" id="412755"/>
    <lineage>
        <taxon>unclassified sequences</taxon>
        <taxon>metagenomes</taxon>
        <taxon>ecological metagenomes</taxon>
    </lineage>
</organism>